<sequence length="34" mass="3541">MAEDLVADYATLGTTLGPHPLALSMQAIRALRSG</sequence>
<organism evidence="1 2">
    <name type="scientific">Pseudomonas syringae pv. maculicola</name>
    <dbReference type="NCBI Taxonomy" id="59511"/>
    <lineage>
        <taxon>Bacteria</taxon>
        <taxon>Pseudomonadati</taxon>
        <taxon>Pseudomonadota</taxon>
        <taxon>Gammaproteobacteria</taxon>
        <taxon>Pseudomonadales</taxon>
        <taxon>Pseudomonadaceae</taxon>
        <taxon>Pseudomonas</taxon>
    </lineage>
</organism>
<proteinExistence type="predicted"/>
<dbReference type="Proteomes" id="UP000282378">
    <property type="component" value="Unassembled WGS sequence"/>
</dbReference>
<evidence type="ECO:0000313" key="2">
    <source>
        <dbReference type="Proteomes" id="UP000282378"/>
    </source>
</evidence>
<reference evidence="1 2" key="1">
    <citation type="submission" date="2018-08" db="EMBL/GenBank/DDBJ databases">
        <title>Recombination of ecologically and evolutionarily significant loci maintains genetic cohesion in the Pseudomonas syringae species complex.</title>
        <authorList>
            <person name="Dillon M."/>
            <person name="Thakur S."/>
            <person name="Almeida R.N.D."/>
            <person name="Weir B.S."/>
            <person name="Guttman D.S."/>
        </authorList>
    </citation>
    <scope>NUCLEOTIDE SEQUENCE [LARGE SCALE GENOMIC DNA]</scope>
    <source>
        <strain evidence="1 2">88_10</strain>
    </source>
</reference>
<evidence type="ECO:0000313" key="1">
    <source>
        <dbReference type="EMBL" id="RML32666.1"/>
    </source>
</evidence>
<gene>
    <name evidence="1" type="ORF">APX70_05245</name>
</gene>
<comment type="caution">
    <text evidence="1">The sequence shown here is derived from an EMBL/GenBank/DDBJ whole genome shotgun (WGS) entry which is preliminary data.</text>
</comment>
<dbReference type="AlphaFoldDB" id="A0A3M2V0C6"/>
<protein>
    <submittedName>
        <fullName evidence="1">Uncharacterized protein</fullName>
    </submittedName>
</protein>
<dbReference type="EMBL" id="RBNL01004388">
    <property type="protein sequence ID" value="RML32666.1"/>
    <property type="molecule type" value="Genomic_DNA"/>
</dbReference>
<name>A0A3M2V0C6_PSEYM</name>
<accession>A0A3M2V0C6</accession>